<feature type="compositionally biased region" description="Polar residues" evidence="1">
    <location>
        <begin position="1"/>
        <end position="17"/>
    </location>
</feature>
<name>A0ABD3BQ64_9LAMI</name>
<feature type="region of interest" description="Disordered" evidence="1">
    <location>
        <begin position="1"/>
        <end position="34"/>
    </location>
</feature>
<evidence type="ECO:0000313" key="3">
    <source>
        <dbReference type="Proteomes" id="UP001632038"/>
    </source>
</evidence>
<dbReference type="AlphaFoldDB" id="A0ABD3BQ64"/>
<evidence type="ECO:0000313" key="2">
    <source>
        <dbReference type="EMBL" id="KAL3618857.1"/>
    </source>
</evidence>
<proteinExistence type="predicted"/>
<dbReference type="Proteomes" id="UP001632038">
    <property type="component" value="Unassembled WGS sequence"/>
</dbReference>
<dbReference type="EMBL" id="JAVIJP010000074">
    <property type="protein sequence ID" value="KAL3618857.1"/>
    <property type="molecule type" value="Genomic_DNA"/>
</dbReference>
<evidence type="ECO:0000256" key="1">
    <source>
        <dbReference type="SAM" id="MobiDB-lite"/>
    </source>
</evidence>
<organism evidence="2 3">
    <name type="scientific">Castilleja foliolosa</name>
    <dbReference type="NCBI Taxonomy" id="1961234"/>
    <lineage>
        <taxon>Eukaryota</taxon>
        <taxon>Viridiplantae</taxon>
        <taxon>Streptophyta</taxon>
        <taxon>Embryophyta</taxon>
        <taxon>Tracheophyta</taxon>
        <taxon>Spermatophyta</taxon>
        <taxon>Magnoliopsida</taxon>
        <taxon>eudicotyledons</taxon>
        <taxon>Gunneridae</taxon>
        <taxon>Pentapetalae</taxon>
        <taxon>asterids</taxon>
        <taxon>lamiids</taxon>
        <taxon>Lamiales</taxon>
        <taxon>Orobanchaceae</taxon>
        <taxon>Pedicularideae</taxon>
        <taxon>Castillejinae</taxon>
        <taxon>Castilleja</taxon>
    </lineage>
</organism>
<keyword evidence="3" id="KW-1185">Reference proteome</keyword>
<protein>
    <submittedName>
        <fullName evidence="2">Uncharacterized protein</fullName>
    </submittedName>
</protein>
<sequence length="34" mass="3708">MMTSNNNGTETSDSRISAASDFNDGEDVEIVRED</sequence>
<gene>
    <name evidence="2" type="ORF">CASFOL_037305</name>
</gene>
<accession>A0ABD3BQ64</accession>
<reference evidence="3" key="1">
    <citation type="journal article" date="2024" name="IScience">
        <title>Strigolactones Initiate the Formation of Haustorium-like Structures in Castilleja.</title>
        <authorList>
            <person name="Buerger M."/>
            <person name="Peterson D."/>
            <person name="Chory J."/>
        </authorList>
    </citation>
    <scope>NUCLEOTIDE SEQUENCE [LARGE SCALE GENOMIC DNA]</scope>
</reference>
<comment type="caution">
    <text evidence="2">The sequence shown here is derived from an EMBL/GenBank/DDBJ whole genome shotgun (WGS) entry which is preliminary data.</text>
</comment>